<evidence type="ECO:0000256" key="2">
    <source>
        <dbReference type="SAM" id="MobiDB-lite"/>
    </source>
</evidence>
<feature type="compositionally biased region" description="Acidic residues" evidence="2">
    <location>
        <begin position="720"/>
        <end position="732"/>
    </location>
</feature>
<sequence length="1330" mass="144641">MSSTGRHMHRHIAKPATSARSTPLSALDHNYSAPSSGNKTLRRRKATEDLASSITSILQAGSSDENAPPSSGSERSRKGGAGLPRKSALGERSVNFDSDDTSSFEKGKDSSKIIDGLLTPPTSQPARMDLISSDEQSTSGPRQPRSVPTSNPATRKRVRTTSIKTSPNPRVRKSAKLQVTNVLKRASRSPQPSPAKPVKTKKARSSLPIATTSSQYMVSVAGPVTPIRAVYAKPHALTTLGRPRNAIPLHMHRTPPKVDLTPSLAPPSPGEDPLLLTGTEVVKRWRKSRGSQEAKTVTLADEEEEVHPANTTIAWEDGAAPVSPVEDSGWGDAAAGGFNDDSDDGQWQDYDVPLVSPAPQDVSMRLATPVRASPFQASIEYTVPVVNSPANTSMRLSTPSKPPSKSPGVLGTSSLQRGHRRNYSVTSEGSLPSPRSSTSPQEAPAVLPDGYGVPAPQPSLLAPPTVDNSGLRALTPVSPPRAESSIFSSVLPQRSLSPPSESSSDNQLGLTFAASYVAGMSPATFQRILHSPVRPGPANAKESRQARVEEKAKNVIFSDATSVPDEPEWLDEEDGPEDGLSILKARLSLYRAARDIPSPVSKTAQHAAEEPILPMETTQLPEVHVDDVELVDEDIVEQAGEEDGYAYDDEDFMAMGDASDHGSEPDDFIQEMADPVNEERRELEEDEDAVNQSLMLAEPVLSDVEEDEDLEPGDHLLADLAEDELEELADEEAVIRDTTPEEDDDDDEDDTPPERTIEEEYEDLVEEAEVLRDTTPEEDEDHTNDVLQKPTPEEHADAGQFMREQTPEEESEQDVQDEEPEQRDYEDQLVPLRSPSPSPSPRRSAAPAEHEVVIEGTDPVKCAKIAMILKHHGLDVEEVIEPVDGFDDSPRSLKKRRESGRFEVKLRNSPLAKSNGNERRASFSTAKGDVTVPDGYLLEHVEASLAEGSMDASMLSALASNTTFMVGTPLRQAVLTRRTGHATGQWTKSDWKRFHKHMLSFRHELAVQSGVADCEIDLDVPTAHELVMAFCAKEGVVPGLTGQWSREKMLSRVEALMRLERNRTMSQPVIKQEPVELSAPSAHAEMQSTTEQPNFMVPPIPPPSPPVPSILLARPSHSLIPRPTKMVPSSSTNYAELLHQADRASKGEAENLLAPNPSTPGTAKRGIVDELQVAMNSRAAASPSMAGRLSGFLSGMLTKRKTGEPSISIPRPAHQPRGPAPLPKPPSPQEMTEVLRSRPITPLVMAAADTSSDSLLSNLKPLRHVDLVSRDMEETARLNRRRSSGSVKDLLVQYEDIRRKEEAEKTRVDGLRKQGSMRRLSDEAAAARPE</sequence>
<feature type="region of interest" description="Disordered" evidence="2">
    <location>
        <begin position="336"/>
        <end position="356"/>
    </location>
</feature>
<feature type="compositionally biased region" description="Basic residues" evidence="2">
    <location>
        <begin position="1"/>
        <end position="13"/>
    </location>
</feature>
<organism evidence="3 4">
    <name type="scientific">Calocera cornea HHB12733</name>
    <dbReference type="NCBI Taxonomy" id="1353952"/>
    <lineage>
        <taxon>Eukaryota</taxon>
        <taxon>Fungi</taxon>
        <taxon>Dikarya</taxon>
        <taxon>Basidiomycota</taxon>
        <taxon>Agaricomycotina</taxon>
        <taxon>Dacrymycetes</taxon>
        <taxon>Dacrymycetales</taxon>
        <taxon>Dacrymycetaceae</taxon>
        <taxon>Calocera</taxon>
    </lineage>
</organism>
<dbReference type="Proteomes" id="UP000076842">
    <property type="component" value="Unassembled WGS sequence"/>
</dbReference>
<feature type="compositionally biased region" description="Basic and acidic residues" evidence="2">
    <location>
        <begin position="103"/>
        <end position="112"/>
    </location>
</feature>
<feature type="region of interest" description="Disordered" evidence="2">
    <location>
        <begin position="701"/>
        <end position="852"/>
    </location>
</feature>
<evidence type="ECO:0000313" key="3">
    <source>
        <dbReference type="EMBL" id="KZT55213.1"/>
    </source>
</evidence>
<name>A0A165ENF1_9BASI</name>
<evidence type="ECO:0000313" key="4">
    <source>
        <dbReference type="Proteomes" id="UP000076842"/>
    </source>
</evidence>
<feature type="compositionally biased region" description="Polar residues" evidence="2">
    <location>
        <begin position="485"/>
        <end position="494"/>
    </location>
</feature>
<feature type="compositionally biased region" description="Polar residues" evidence="2">
    <location>
        <begin position="423"/>
        <end position="441"/>
    </location>
</feature>
<gene>
    <name evidence="3" type="ORF">CALCODRAFT_358980</name>
</gene>
<dbReference type="InParanoid" id="A0A165ENF1"/>
<accession>A0A165ENF1</accession>
<dbReference type="OrthoDB" id="10467607at2759"/>
<feature type="compositionally biased region" description="Acidic residues" evidence="2">
    <location>
        <begin position="740"/>
        <end position="751"/>
    </location>
</feature>
<feature type="region of interest" description="Disordered" evidence="2">
    <location>
        <begin position="1202"/>
        <end position="1231"/>
    </location>
</feature>
<feature type="compositionally biased region" description="Pro residues" evidence="2">
    <location>
        <begin position="1218"/>
        <end position="1228"/>
    </location>
</feature>
<dbReference type="EMBL" id="KV423999">
    <property type="protein sequence ID" value="KZT55213.1"/>
    <property type="molecule type" value="Genomic_DNA"/>
</dbReference>
<feature type="compositionally biased region" description="Basic and acidic residues" evidence="2">
    <location>
        <begin position="1302"/>
        <end position="1312"/>
    </location>
</feature>
<feature type="region of interest" description="Disordered" evidence="2">
    <location>
        <begin position="1"/>
        <end position="206"/>
    </location>
</feature>
<evidence type="ECO:0000256" key="1">
    <source>
        <dbReference type="ARBA" id="ARBA00022581"/>
    </source>
</evidence>
<feature type="compositionally biased region" description="Low complexity" evidence="2">
    <location>
        <begin position="495"/>
        <end position="504"/>
    </location>
</feature>
<feature type="compositionally biased region" description="Acidic residues" evidence="2">
    <location>
        <begin position="759"/>
        <end position="768"/>
    </location>
</feature>
<dbReference type="PANTHER" id="PTHR13037">
    <property type="entry name" value="FORMIN"/>
    <property type="match status" value="1"/>
</dbReference>
<feature type="region of interest" description="Disordered" evidence="2">
    <location>
        <begin position="1302"/>
        <end position="1330"/>
    </location>
</feature>
<reference evidence="3 4" key="1">
    <citation type="journal article" date="2016" name="Mol. Biol. Evol.">
        <title>Comparative Genomics of Early-Diverging Mushroom-Forming Fungi Provides Insights into the Origins of Lignocellulose Decay Capabilities.</title>
        <authorList>
            <person name="Nagy L.G."/>
            <person name="Riley R."/>
            <person name="Tritt A."/>
            <person name="Adam C."/>
            <person name="Daum C."/>
            <person name="Floudas D."/>
            <person name="Sun H."/>
            <person name="Yadav J.S."/>
            <person name="Pangilinan J."/>
            <person name="Larsson K.H."/>
            <person name="Matsuura K."/>
            <person name="Barry K."/>
            <person name="Labutti K."/>
            <person name="Kuo R."/>
            <person name="Ohm R.A."/>
            <person name="Bhattacharya S.S."/>
            <person name="Shirouzu T."/>
            <person name="Yoshinaga Y."/>
            <person name="Martin F.M."/>
            <person name="Grigoriev I.V."/>
            <person name="Hibbett D.S."/>
        </authorList>
    </citation>
    <scope>NUCLEOTIDE SEQUENCE [LARGE SCALE GENOMIC DNA]</scope>
    <source>
        <strain evidence="3 4">HHB12733</strain>
    </source>
</reference>
<dbReference type="STRING" id="1353952.A0A165ENF1"/>
<feature type="compositionally biased region" description="Polar residues" evidence="2">
    <location>
        <begin position="133"/>
        <end position="153"/>
    </location>
</feature>
<keyword evidence="1" id="KW-0945">Host-virus interaction</keyword>
<feature type="compositionally biased region" description="Polar residues" evidence="2">
    <location>
        <begin position="50"/>
        <end position="73"/>
    </location>
</feature>
<keyword evidence="4" id="KW-1185">Reference proteome</keyword>
<proteinExistence type="predicted"/>
<feature type="region of interest" description="Disordered" evidence="2">
    <location>
        <begin position="392"/>
        <end position="505"/>
    </location>
</feature>
<protein>
    <submittedName>
        <fullName evidence="3">Uncharacterized protein</fullName>
    </submittedName>
</protein>
<feature type="compositionally biased region" description="Acidic residues" evidence="2">
    <location>
        <begin position="807"/>
        <end position="821"/>
    </location>
</feature>
<dbReference type="PANTHER" id="PTHR13037:SF24">
    <property type="entry name" value="POLYCOMB PROTEIN PCL-RELATED"/>
    <property type="match status" value="1"/>
</dbReference>